<keyword evidence="8" id="KW-1185">Reference proteome</keyword>
<dbReference type="InterPro" id="IPR011257">
    <property type="entry name" value="DNA_glycosylase"/>
</dbReference>
<dbReference type="GO" id="GO:0051539">
    <property type="term" value="F:4 iron, 4 sulfur cluster binding"/>
    <property type="evidence" value="ECO:0007669"/>
    <property type="project" value="UniProtKB-KW"/>
</dbReference>
<dbReference type="Proteomes" id="UP000325415">
    <property type="component" value="Unassembled WGS sequence"/>
</dbReference>
<organism evidence="7 8">
    <name type="scientific">Bifidobacterium tibiigranuli</name>
    <dbReference type="NCBI Taxonomy" id="2172043"/>
    <lineage>
        <taxon>Bacteria</taxon>
        <taxon>Bacillati</taxon>
        <taxon>Actinomycetota</taxon>
        <taxon>Actinomycetes</taxon>
        <taxon>Bifidobacteriales</taxon>
        <taxon>Bifidobacteriaceae</taxon>
        <taxon>Bifidobacterium</taxon>
    </lineage>
</organism>
<reference evidence="7 8" key="1">
    <citation type="submission" date="2018-04" db="EMBL/GenBank/DDBJ databases">
        <authorList>
            <person name="Eckel V.P."/>
            <person name="Vogel R.F."/>
        </authorList>
    </citation>
    <scope>NUCLEOTIDE SEQUENCE [LARGE SCALE GENOMIC DNA]</scope>
    <source>
        <strain evidence="8">TMW 2.1764</strain>
    </source>
</reference>
<evidence type="ECO:0000256" key="5">
    <source>
        <dbReference type="SAM" id="MobiDB-lite"/>
    </source>
</evidence>
<dbReference type="GO" id="GO:0046872">
    <property type="term" value="F:metal ion binding"/>
    <property type="evidence" value="ECO:0007669"/>
    <property type="project" value="UniProtKB-KW"/>
</dbReference>
<evidence type="ECO:0000313" key="7">
    <source>
        <dbReference type="EMBL" id="KAE8130287.1"/>
    </source>
</evidence>
<dbReference type="GeneID" id="78126383"/>
<dbReference type="SMART" id="SM00478">
    <property type="entry name" value="ENDO3c"/>
    <property type="match status" value="1"/>
</dbReference>
<dbReference type="EMBL" id="QDAG01000001">
    <property type="protein sequence ID" value="KAE8130287.1"/>
    <property type="molecule type" value="Genomic_DNA"/>
</dbReference>
<evidence type="ECO:0000256" key="3">
    <source>
        <dbReference type="ARBA" id="ARBA00023004"/>
    </source>
</evidence>
<evidence type="ECO:0000256" key="1">
    <source>
        <dbReference type="ARBA" id="ARBA00022485"/>
    </source>
</evidence>
<keyword evidence="7" id="KW-0456">Lyase</keyword>
<dbReference type="CDD" id="cd00056">
    <property type="entry name" value="ENDO3c"/>
    <property type="match status" value="1"/>
</dbReference>
<dbReference type="InterPro" id="IPR003265">
    <property type="entry name" value="HhH-GPD_domain"/>
</dbReference>
<dbReference type="GO" id="GO:0006284">
    <property type="term" value="P:base-excision repair"/>
    <property type="evidence" value="ECO:0007669"/>
    <property type="project" value="InterPro"/>
</dbReference>
<proteinExistence type="predicted"/>
<dbReference type="GO" id="GO:0016829">
    <property type="term" value="F:lyase activity"/>
    <property type="evidence" value="ECO:0007669"/>
    <property type="project" value="UniProtKB-KW"/>
</dbReference>
<keyword evidence="1" id="KW-0004">4Fe-4S</keyword>
<comment type="caution">
    <text evidence="7">The sequence shown here is derived from an EMBL/GenBank/DDBJ whole genome shotgun (WGS) entry which is preliminary data.</text>
</comment>
<dbReference type="Pfam" id="PF00730">
    <property type="entry name" value="HhH-GPD"/>
    <property type="match status" value="1"/>
</dbReference>
<keyword evidence="4" id="KW-0411">Iron-sulfur</keyword>
<dbReference type="PANTHER" id="PTHR10359">
    <property type="entry name" value="A/G-SPECIFIC ADENINE GLYCOSYLASE/ENDONUCLEASE III"/>
    <property type="match status" value="1"/>
</dbReference>
<keyword evidence="3" id="KW-0408">Iron</keyword>
<feature type="domain" description="HhH-GPD" evidence="6">
    <location>
        <begin position="65"/>
        <end position="226"/>
    </location>
</feature>
<evidence type="ECO:0000256" key="4">
    <source>
        <dbReference type="ARBA" id="ARBA00023014"/>
    </source>
</evidence>
<sequence>MSDPKRLSHRIRHLDNSLSRHQPAALNSPSPAEIESLFRLMLREMGPTGWWPADTIFEIMVGAVLVQNTAFTNVERSLACLKEAEAFSPDAIATMRSADLQGLIRPSGFYRNKARALQSLAQWYRQQFDCEPTNALGVPDEELRHELLGLFGIGGETADVLMLYVFDRRSFVADAYARRLFAFLGCKLPAGYPAFHKALAPVVLATGLSTAQLQEFHGLIDEFGKAYRDDAAKAESFIAGRWQTGRPSPMRTKTGTESPGNRPFLSRANIHE</sequence>
<dbReference type="PANTHER" id="PTHR10359:SF19">
    <property type="entry name" value="DNA REPAIR GLYCOSYLASE MJ1434-RELATED"/>
    <property type="match status" value="1"/>
</dbReference>
<keyword evidence="2" id="KW-0479">Metal-binding</keyword>
<dbReference type="SUPFAM" id="SSF48150">
    <property type="entry name" value="DNA-glycosylase"/>
    <property type="match status" value="1"/>
</dbReference>
<accession>A0A5N6SB56</accession>
<evidence type="ECO:0000256" key="2">
    <source>
        <dbReference type="ARBA" id="ARBA00022723"/>
    </source>
</evidence>
<name>A0A5N6SB56_9BIFI</name>
<dbReference type="Gene3D" id="1.10.340.30">
    <property type="entry name" value="Hypothetical protein, domain 2"/>
    <property type="match status" value="1"/>
</dbReference>
<protein>
    <submittedName>
        <fullName evidence="7">DNA lyase</fullName>
    </submittedName>
</protein>
<dbReference type="AlphaFoldDB" id="A0A5N6SB56"/>
<dbReference type="RefSeq" id="WP_152579978.1">
    <property type="nucleotide sequence ID" value="NZ_JAKVIV010000004.1"/>
</dbReference>
<evidence type="ECO:0000259" key="6">
    <source>
        <dbReference type="SMART" id="SM00478"/>
    </source>
</evidence>
<feature type="region of interest" description="Disordered" evidence="5">
    <location>
        <begin position="243"/>
        <end position="272"/>
    </location>
</feature>
<gene>
    <name evidence="7" type="ORF">DDE84_01545</name>
</gene>
<evidence type="ECO:0000313" key="8">
    <source>
        <dbReference type="Proteomes" id="UP000325415"/>
    </source>
</evidence>
<dbReference type="OrthoDB" id="9802365at2"/>